<feature type="compositionally biased region" description="Low complexity" evidence="3">
    <location>
        <begin position="38"/>
        <end position="52"/>
    </location>
</feature>
<gene>
    <name evidence="5" type="primary">LOC105311660</name>
</gene>
<dbReference type="InterPro" id="IPR024843">
    <property type="entry name" value="Dapper"/>
</dbReference>
<dbReference type="GO" id="GO:0005737">
    <property type="term" value="C:cytoplasm"/>
    <property type="evidence" value="ECO:0007669"/>
    <property type="project" value="TreeGrafter"/>
</dbReference>
<evidence type="ECO:0000256" key="1">
    <source>
        <dbReference type="ARBA" id="ARBA00010807"/>
    </source>
</evidence>
<sequence>PRRPPALAWEAPGRSCSESSLYPVSFLVPLQLAHQAGPRAPALLSPEAAPPGAAGGEARRKQRRWQSSLEISACARPAAAQGPGLGPPRPAAWQGAGPRPVCPRARPRPPRPPAPARSEPGGSQRSAAECASLLHSAVTETSEDEASDYTANRFGDGESSGSDVGAGVGGSGGCPARPRAHPHRPAHAPASARPALPPAPKLYHVKASRALKRKIRRFQPAALKVMTTV</sequence>
<name>A0A6P3S0W6_PTEVA</name>
<comment type="similarity">
    <text evidence="1">Belongs to the dapper family.</text>
</comment>
<keyword evidence="2" id="KW-0175">Coiled coil</keyword>
<feature type="region of interest" description="Disordered" evidence="3">
    <location>
        <begin position="37"/>
        <end position="199"/>
    </location>
</feature>
<dbReference type="AlphaFoldDB" id="A0A6P3S0W6"/>
<dbReference type="GeneID" id="105311660"/>
<evidence type="ECO:0000313" key="5">
    <source>
        <dbReference type="RefSeq" id="XP_011385902.1"/>
    </source>
</evidence>
<dbReference type="GO" id="GO:1900108">
    <property type="term" value="P:negative regulation of nodal signaling pathway"/>
    <property type="evidence" value="ECO:0007669"/>
    <property type="project" value="TreeGrafter"/>
</dbReference>
<accession>A0A6P3S0W6</accession>
<dbReference type="PANTHER" id="PTHR15919:SF13">
    <property type="entry name" value="DAPPER HOMOLOG 2"/>
    <property type="match status" value="1"/>
</dbReference>
<keyword evidence="4" id="KW-1185">Reference proteome</keyword>
<feature type="compositionally biased region" description="Gly residues" evidence="3">
    <location>
        <begin position="164"/>
        <end position="173"/>
    </location>
</feature>
<dbReference type="PANTHER" id="PTHR15919">
    <property type="entry name" value="DAPPER-RELATED"/>
    <property type="match status" value="1"/>
</dbReference>
<evidence type="ECO:0000256" key="2">
    <source>
        <dbReference type="ARBA" id="ARBA00023054"/>
    </source>
</evidence>
<dbReference type="OrthoDB" id="9950432at2759"/>
<dbReference type="KEGG" id="pvp:105311660"/>
<organism evidence="4 5">
    <name type="scientific">Pteropus vampyrus</name>
    <name type="common">Large flying fox</name>
    <dbReference type="NCBI Taxonomy" id="132908"/>
    <lineage>
        <taxon>Eukaryota</taxon>
        <taxon>Metazoa</taxon>
        <taxon>Chordata</taxon>
        <taxon>Craniata</taxon>
        <taxon>Vertebrata</taxon>
        <taxon>Euteleostomi</taxon>
        <taxon>Mammalia</taxon>
        <taxon>Eutheria</taxon>
        <taxon>Laurasiatheria</taxon>
        <taxon>Chiroptera</taxon>
        <taxon>Yinpterochiroptera</taxon>
        <taxon>Pteropodoidea</taxon>
        <taxon>Pteropodidae</taxon>
        <taxon>Pteropodinae</taxon>
        <taxon>Pteropus</taxon>
    </lineage>
</organism>
<dbReference type="Proteomes" id="UP000515202">
    <property type="component" value="Unplaced"/>
</dbReference>
<proteinExistence type="inferred from homology"/>
<evidence type="ECO:0000313" key="4">
    <source>
        <dbReference type="Proteomes" id="UP000515202"/>
    </source>
</evidence>
<feature type="compositionally biased region" description="Low complexity" evidence="3">
    <location>
        <begin position="91"/>
        <end position="104"/>
    </location>
</feature>
<dbReference type="RefSeq" id="XP_011385902.1">
    <property type="nucleotide sequence ID" value="XM_011387600.1"/>
</dbReference>
<feature type="non-terminal residue" evidence="5">
    <location>
        <position position="1"/>
    </location>
</feature>
<dbReference type="Pfam" id="PF15268">
    <property type="entry name" value="Dapper"/>
    <property type="match status" value="1"/>
</dbReference>
<evidence type="ECO:0000256" key="3">
    <source>
        <dbReference type="SAM" id="MobiDB-lite"/>
    </source>
</evidence>
<reference evidence="5" key="1">
    <citation type="submission" date="2025-08" db="UniProtKB">
        <authorList>
            <consortium name="RefSeq"/>
        </authorList>
    </citation>
    <scope>IDENTIFICATION</scope>
    <source>
        <tissue evidence="5">Kidney</tissue>
    </source>
</reference>
<protein>
    <submittedName>
        <fullName evidence="5">Dapper homolog 2-like</fullName>
    </submittedName>
</protein>